<evidence type="ECO:0000256" key="7">
    <source>
        <dbReference type="ARBA" id="ARBA00022842"/>
    </source>
</evidence>
<evidence type="ECO:0000256" key="2">
    <source>
        <dbReference type="ARBA" id="ARBA00022598"/>
    </source>
</evidence>
<sequence length="778" mass="82882">MSEMQQPWSLVGLTEAEYRRVVEILGREPNPTELHMFGVMWSEHCAYKHSKAALRRLPTRGEHVLQGPGENAGVVRIDDDLAVAFKLESHNHPSFVDPFNGAATGVGGILRDVFTMGARPVATLNSLRFGPLDEPKQRELLRGVVAGIGHYGNTVGVPCIGGEVYFDESYRGNCLVNAMCIGILRPDRIHRGIAAGPGNAIMVVGNPTGRDGIHAASLLASAEFSGSEAEAALPTVPVGDPFAEKMLMEACLELFESDAVVGIQDMGAAGLISSSSEMAARGGVGVELDVRKVPAREEGMEPWEFLLSESQERMLVCVKKGREAEVEAICRKWGVGCAVIGRVTDDGMVRVLDDGRVVAEVPARALAEAPVYHPAKAEPAYLAELRAFDWSRLPEPEDWNETLLRLLGSPNIGARAWIYEQFDHMVQAGTVLGPGGDAGVIRLGAAVAPGAHGLTRQPPGEGLPGRSGQAGPPKGIAASVDCNGRYVYLNPRRGTAIAVAEAARNCVVTGARPVAITNNCNFGNPEKPEIFWTFDEAITGMAEACEALGTPVTGGNVSFYNETSGEAIHPTPTIGMIAVHENLDRLTTPGFKQVGDVILLLGETRDELGGSEYARLIHGVLAGDAPALDLAFEKRLQDVVLRAIHEGLVTAAHDVAEGGLAVALAEMAIAAAEPSLGCQVSIFLGEGRVDGQLFGESQSRILVTATREQVGRLQALLMVEQIPFRVLGDVTADGRFRLAALAPGSGSAHVYRRQELIDLPVADLVRAHKEAIPRWMDA</sequence>
<dbReference type="InterPro" id="IPR036676">
    <property type="entry name" value="PurM-like_C_sf"/>
</dbReference>
<evidence type="ECO:0000256" key="1">
    <source>
        <dbReference type="ARBA" id="ARBA00022490"/>
    </source>
</evidence>
<dbReference type="Pfam" id="PF02769">
    <property type="entry name" value="AIRS_C"/>
    <property type="match status" value="2"/>
</dbReference>
<dbReference type="PANTHER" id="PTHR43555">
    <property type="entry name" value="PHOSPHORIBOSYLFORMYLGLYCINAMIDINE SYNTHASE SUBUNIT PURL"/>
    <property type="match status" value="1"/>
</dbReference>
<keyword evidence="7 8" id="KW-0460">Magnesium</keyword>
<evidence type="ECO:0000259" key="12">
    <source>
        <dbReference type="Pfam" id="PF18072"/>
    </source>
</evidence>
<evidence type="ECO:0000313" key="13">
    <source>
        <dbReference type="EMBL" id="MBY6274811.1"/>
    </source>
</evidence>
<keyword evidence="1 8" id="KW-0963">Cytoplasm</keyword>
<dbReference type="GO" id="GO:0000287">
    <property type="term" value="F:magnesium ion binding"/>
    <property type="evidence" value="ECO:0007669"/>
    <property type="project" value="UniProtKB-UniRule"/>
</dbReference>
<feature type="domain" description="Phosphoribosylformylglycinamidine synthase linker" evidence="12">
    <location>
        <begin position="11"/>
        <end position="48"/>
    </location>
</feature>
<keyword evidence="4 8" id="KW-0547">Nucleotide-binding</keyword>
<dbReference type="InterPro" id="IPR010918">
    <property type="entry name" value="PurM-like_C_dom"/>
</dbReference>
<dbReference type="Pfam" id="PF00586">
    <property type="entry name" value="AIRS"/>
    <property type="match status" value="2"/>
</dbReference>
<dbReference type="HAMAP" id="MF_00420">
    <property type="entry name" value="PurL_2"/>
    <property type="match status" value="1"/>
</dbReference>
<evidence type="ECO:0000259" key="10">
    <source>
        <dbReference type="Pfam" id="PF00586"/>
    </source>
</evidence>
<feature type="binding site" evidence="8">
    <location>
        <position position="88"/>
    </location>
    <ligand>
        <name>Mg(2+)</name>
        <dbReference type="ChEBI" id="CHEBI:18420"/>
        <label>1</label>
    </ligand>
</feature>
<dbReference type="GO" id="GO:0006189">
    <property type="term" value="P:'de novo' IMP biosynthetic process"/>
    <property type="evidence" value="ECO:0007669"/>
    <property type="project" value="UniProtKB-UniRule"/>
</dbReference>
<dbReference type="Pfam" id="PF18072">
    <property type="entry name" value="FGAR-AT_linker"/>
    <property type="match status" value="1"/>
</dbReference>
<feature type="domain" description="PurM-like N-terminal" evidence="10">
    <location>
        <begin position="472"/>
        <end position="578"/>
    </location>
</feature>
<dbReference type="SUPFAM" id="SSF55326">
    <property type="entry name" value="PurM N-terminal domain-like"/>
    <property type="match status" value="2"/>
</dbReference>
<feature type="binding site" evidence="8">
    <location>
        <position position="86"/>
    </location>
    <ligand>
        <name>ATP</name>
        <dbReference type="ChEBI" id="CHEBI:30616"/>
    </ligand>
</feature>
<dbReference type="Gene3D" id="3.30.1330.10">
    <property type="entry name" value="PurM-like, N-terminal domain"/>
    <property type="match status" value="2"/>
</dbReference>
<dbReference type="PANTHER" id="PTHR43555:SF1">
    <property type="entry name" value="PHOSPHORIBOSYLFORMYLGLYCINAMIDINE SYNTHASE SUBUNIT PURL"/>
    <property type="match status" value="1"/>
</dbReference>
<feature type="domain" description="PurM-like C-terminal" evidence="11">
    <location>
        <begin position="196"/>
        <end position="351"/>
    </location>
</feature>
<feature type="active site" evidence="8">
    <location>
        <position position="44"/>
    </location>
</feature>
<evidence type="ECO:0000256" key="4">
    <source>
        <dbReference type="ARBA" id="ARBA00022741"/>
    </source>
</evidence>
<dbReference type="InterPro" id="IPR016188">
    <property type="entry name" value="PurM-like_N"/>
</dbReference>
<feature type="binding site" evidence="8">
    <location>
        <position position="555"/>
    </location>
    <ligand>
        <name>ATP</name>
        <dbReference type="ChEBI" id="CHEBI:30616"/>
    </ligand>
</feature>
<dbReference type="InterPro" id="IPR010074">
    <property type="entry name" value="PRibForGlyAmidine_synth_PurL"/>
</dbReference>
<comment type="caution">
    <text evidence="13">The sequence shown here is derived from an EMBL/GenBank/DDBJ whole genome shotgun (WGS) entry which is preliminary data.</text>
</comment>
<comment type="subcellular location">
    <subcellularLocation>
        <location evidence="8">Cytoplasm</location>
    </subcellularLocation>
</comment>
<evidence type="ECO:0000256" key="6">
    <source>
        <dbReference type="ARBA" id="ARBA00022840"/>
    </source>
</evidence>
<gene>
    <name evidence="8" type="primary">purL</name>
    <name evidence="13" type="ORF">CWE10_01135</name>
</gene>
<evidence type="ECO:0000256" key="3">
    <source>
        <dbReference type="ARBA" id="ARBA00022723"/>
    </source>
</evidence>
<feature type="binding site" evidence="8">
    <location>
        <begin position="89"/>
        <end position="92"/>
    </location>
    <ligand>
        <name>substrate</name>
    </ligand>
</feature>
<dbReference type="EMBL" id="PIUK01000004">
    <property type="protein sequence ID" value="MBY6274811.1"/>
    <property type="molecule type" value="Genomic_DNA"/>
</dbReference>
<dbReference type="NCBIfam" id="NF002290">
    <property type="entry name" value="PRK01213.1"/>
    <property type="match status" value="1"/>
</dbReference>
<feature type="binding site" evidence="8">
    <location>
        <position position="558"/>
    </location>
    <ligand>
        <name>substrate</name>
    </ligand>
</feature>
<evidence type="ECO:0000256" key="5">
    <source>
        <dbReference type="ARBA" id="ARBA00022755"/>
    </source>
</evidence>
<comment type="subunit">
    <text evidence="8">Monomer. Part of the FGAM synthase complex composed of 1 PurL, 1 PurQ and 2 PurS subunits.</text>
</comment>
<feature type="binding site" evidence="8">
    <location>
        <position position="47"/>
    </location>
    <ligand>
        <name>ATP</name>
        <dbReference type="ChEBI" id="CHEBI:30616"/>
    </ligand>
</feature>
<dbReference type="EC" id="6.3.5.3" evidence="8"/>
<dbReference type="FunFam" id="3.30.1330.10:FF:000004">
    <property type="entry name" value="Phosphoribosylformylglycinamidine synthase subunit PurL"/>
    <property type="match status" value="1"/>
</dbReference>
<feature type="binding site" evidence="8">
    <location>
        <position position="265"/>
    </location>
    <ligand>
        <name>Mg(2+)</name>
        <dbReference type="ChEBI" id="CHEBI:18420"/>
        <label>2</label>
    </ligand>
</feature>
<dbReference type="InterPro" id="IPR041609">
    <property type="entry name" value="PurL_linker"/>
</dbReference>
<dbReference type="NCBIfam" id="TIGR01736">
    <property type="entry name" value="FGAM_synth_II"/>
    <property type="match status" value="1"/>
</dbReference>
<feature type="domain" description="PurM-like C-terminal" evidence="11">
    <location>
        <begin position="593"/>
        <end position="738"/>
    </location>
</feature>
<protein>
    <recommendedName>
        <fullName evidence="8">Phosphoribosylformylglycinamidine synthase subunit PurL</fullName>
        <shortName evidence="8">FGAM synthase</shortName>
        <ecNumber evidence="8">6.3.5.3</ecNumber>
    </recommendedName>
    <alternativeName>
        <fullName evidence="8">Formylglycinamide ribonucleotide amidotransferase subunit II</fullName>
        <shortName evidence="8">FGAR amidotransferase II</shortName>
        <shortName evidence="8">FGAR-AT II</shortName>
    </alternativeName>
    <alternativeName>
        <fullName evidence="8">Glutamine amidotransferase PurL</fullName>
    </alternativeName>
    <alternativeName>
        <fullName evidence="8">Phosphoribosylformylglycinamidine synthase subunit II</fullName>
    </alternativeName>
</protein>
<feature type="binding site" evidence="8">
    <location>
        <position position="111"/>
    </location>
    <ligand>
        <name>substrate</name>
    </ligand>
</feature>
<keyword evidence="5 8" id="KW-0658">Purine biosynthesis</keyword>
<dbReference type="SUPFAM" id="SSF56042">
    <property type="entry name" value="PurM C-terminal domain-like"/>
    <property type="match status" value="2"/>
</dbReference>
<feature type="binding site" evidence="8">
    <location>
        <position position="112"/>
    </location>
    <ligand>
        <name>Mg(2+)</name>
        <dbReference type="ChEBI" id="CHEBI:18420"/>
        <label>2</label>
    </ligand>
</feature>
<feature type="active site" description="Proton acceptor" evidence="8">
    <location>
        <position position="90"/>
    </location>
</feature>
<dbReference type="CDD" id="cd02204">
    <property type="entry name" value="PurL_repeat2"/>
    <property type="match status" value="1"/>
</dbReference>
<dbReference type="Proteomes" id="UP000732377">
    <property type="component" value="Unassembled WGS sequence"/>
</dbReference>
<comment type="similarity">
    <text evidence="8">Belongs to the FGAMS family.</text>
</comment>
<comment type="catalytic activity">
    <reaction evidence="8">
        <text>N(2)-formyl-N(1)-(5-phospho-beta-D-ribosyl)glycinamide + L-glutamine + ATP + H2O = 2-formamido-N(1)-(5-O-phospho-beta-D-ribosyl)acetamidine + L-glutamate + ADP + phosphate + H(+)</text>
        <dbReference type="Rhea" id="RHEA:17129"/>
        <dbReference type="ChEBI" id="CHEBI:15377"/>
        <dbReference type="ChEBI" id="CHEBI:15378"/>
        <dbReference type="ChEBI" id="CHEBI:29985"/>
        <dbReference type="ChEBI" id="CHEBI:30616"/>
        <dbReference type="ChEBI" id="CHEBI:43474"/>
        <dbReference type="ChEBI" id="CHEBI:58359"/>
        <dbReference type="ChEBI" id="CHEBI:147286"/>
        <dbReference type="ChEBI" id="CHEBI:147287"/>
        <dbReference type="ChEBI" id="CHEBI:456216"/>
        <dbReference type="EC" id="6.3.5.3"/>
    </reaction>
</comment>
<dbReference type="GO" id="GO:0005524">
    <property type="term" value="F:ATP binding"/>
    <property type="evidence" value="ECO:0007669"/>
    <property type="project" value="UniProtKB-UniRule"/>
</dbReference>
<feature type="domain" description="PurM-like N-terminal" evidence="10">
    <location>
        <begin position="69"/>
        <end position="183"/>
    </location>
</feature>
<dbReference type="PIRSF" id="PIRSF001587">
    <property type="entry name" value="FGAM_synthase_II"/>
    <property type="match status" value="1"/>
</dbReference>
<name>A0A953I723_SYMTR</name>
<dbReference type="GO" id="GO:0004642">
    <property type="term" value="F:phosphoribosylformylglycinamidine synthase activity"/>
    <property type="evidence" value="ECO:0007669"/>
    <property type="project" value="UniProtKB-UniRule"/>
</dbReference>
<feature type="binding site" evidence="8">
    <location>
        <position position="556"/>
    </location>
    <ligand>
        <name>Mg(2+)</name>
        <dbReference type="ChEBI" id="CHEBI:18420"/>
        <label>1</label>
    </ligand>
</feature>
<feature type="binding site" evidence="8">
    <location>
        <position position="518"/>
    </location>
    <ligand>
        <name>ATP</name>
        <dbReference type="ChEBI" id="CHEBI:30616"/>
    </ligand>
</feature>
<feature type="region of interest" description="Disordered" evidence="9">
    <location>
        <begin position="455"/>
        <end position="474"/>
    </location>
</feature>
<evidence type="ECO:0000313" key="14">
    <source>
        <dbReference type="Proteomes" id="UP000732377"/>
    </source>
</evidence>
<keyword evidence="6 8" id="KW-0067">ATP-binding</keyword>
<dbReference type="InterPro" id="IPR036921">
    <property type="entry name" value="PurM-like_N_sf"/>
</dbReference>
<keyword evidence="3 8" id="KW-0479">Metal-binding</keyword>
<keyword evidence="2 8" id="KW-0436">Ligase</keyword>
<dbReference type="Gene3D" id="3.90.650.10">
    <property type="entry name" value="PurM-like C-terminal domain"/>
    <property type="match status" value="2"/>
</dbReference>
<evidence type="ECO:0000256" key="8">
    <source>
        <dbReference type="HAMAP-Rule" id="MF_00420"/>
    </source>
</evidence>
<dbReference type="AlphaFoldDB" id="A0A953I723"/>
<proteinExistence type="inferred from homology"/>
<dbReference type="GO" id="GO:0005737">
    <property type="term" value="C:cytoplasm"/>
    <property type="evidence" value="ECO:0007669"/>
    <property type="project" value="UniProtKB-SubCell"/>
</dbReference>
<dbReference type="CDD" id="cd02203">
    <property type="entry name" value="PurL_repeat1"/>
    <property type="match status" value="1"/>
</dbReference>
<evidence type="ECO:0000256" key="9">
    <source>
        <dbReference type="SAM" id="MobiDB-lite"/>
    </source>
</evidence>
<accession>A0A953I723</accession>
<comment type="pathway">
    <text evidence="8">Purine metabolism; IMP biosynthesis via de novo pathway; 5-amino-1-(5-phospho-D-ribosyl)imidazole from N(2)-formyl-N(1)-(5-phospho-D-ribosyl)glycinamide: step 1/2.</text>
</comment>
<evidence type="ECO:0000259" key="11">
    <source>
        <dbReference type="Pfam" id="PF02769"/>
    </source>
</evidence>
<reference evidence="13" key="1">
    <citation type="submission" date="2017-11" db="EMBL/GenBank/DDBJ databases">
        <title>Three new genomes from thermophilic consortium.</title>
        <authorList>
            <person name="Quaggio R."/>
            <person name="Amgarten D."/>
            <person name="Setubal J.C."/>
        </authorList>
    </citation>
    <scope>NUCLEOTIDE SEQUENCE</scope>
    <source>
        <strain evidence="13">ZCTH01-B2</strain>
    </source>
</reference>
<organism evidence="13 14">
    <name type="scientific">Symbiobacterium thermophilum</name>
    <dbReference type="NCBI Taxonomy" id="2734"/>
    <lineage>
        <taxon>Bacteria</taxon>
        <taxon>Bacillati</taxon>
        <taxon>Bacillota</taxon>
        <taxon>Clostridia</taxon>
        <taxon>Eubacteriales</taxon>
        <taxon>Symbiobacteriaceae</taxon>
        <taxon>Symbiobacterium</taxon>
    </lineage>
</organism>
<comment type="function">
    <text evidence="8">Part of the phosphoribosylformylglycinamidine synthase complex involved in the purines biosynthetic pathway. Catalyzes the ATP-dependent conversion of formylglycinamide ribonucleotide (FGAR) and glutamine to yield formylglycinamidine ribonucleotide (FGAM) and glutamate. The FGAM synthase complex is composed of three subunits. PurQ produces an ammonia molecule by converting glutamine to glutamate. PurL transfers the ammonia molecule to FGAR to form FGAM in an ATP-dependent manner. PurS interacts with PurQ and PurL and is thought to assist in the transfer of the ammonia molecule from PurQ to PurL.</text>
</comment>
<feature type="binding site" evidence="8">
    <location>
        <begin position="309"/>
        <end position="311"/>
    </location>
    <ligand>
        <name>substrate</name>
    </ligand>
</feature>
<comment type="caution">
    <text evidence="8">Lacks conserved residue(s) required for the propagation of feature annotation.</text>
</comment>